<dbReference type="InterPro" id="IPR000835">
    <property type="entry name" value="HTH_MarR-typ"/>
</dbReference>
<dbReference type="GO" id="GO:0006950">
    <property type="term" value="P:response to stress"/>
    <property type="evidence" value="ECO:0007669"/>
    <property type="project" value="TreeGrafter"/>
</dbReference>
<dbReference type="PROSITE" id="PS50995">
    <property type="entry name" value="HTH_MARR_2"/>
    <property type="match status" value="1"/>
</dbReference>
<evidence type="ECO:0000313" key="3">
    <source>
        <dbReference type="Proteomes" id="UP000000739"/>
    </source>
</evidence>
<reference evidence="2 3" key="1">
    <citation type="journal article" date="2012" name="Environ. Microbiol.">
        <title>The genome sequence of Desulfatibacillum alkenivorans AK-01: a blueprint for anaerobic alkane oxidation.</title>
        <authorList>
            <person name="Callaghan A.V."/>
            <person name="Morris B.E."/>
            <person name="Pereira I.A."/>
            <person name="McInerney M.J."/>
            <person name="Austin R.N."/>
            <person name="Groves J.T."/>
            <person name="Kukor J.J."/>
            <person name="Suflita J.M."/>
            <person name="Young L.Y."/>
            <person name="Zylstra G.J."/>
            <person name="Wawrik B."/>
        </authorList>
    </citation>
    <scope>NUCLEOTIDE SEQUENCE [LARGE SCALE GENOMIC DNA]</scope>
    <source>
        <strain evidence="2 3">AK-01</strain>
    </source>
</reference>
<dbReference type="InterPro" id="IPR039422">
    <property type="entry name" value="MarR/SlyA-like"/>
</dbReference>
<protein>
    <submittedName>
        <fullName evidence="2">Transcriptional regulator, MarR family</fullName>
    </submittedName>
</protein>
<feature type="domain" description="HTH marR-type" evidence="1">
    <location>
        <begin position="9"/>
        <end position="141"/>
    </location>
</feature>
<name>B8FL86_DESAL</name>
<organism evidence="2 3">
    <name type="scientific">Desulfatibacillum aliphaticivorans</name>
    <dbReference type="NCBI Taxonomy" id="218208"/>
    <lineage>
        <taxon>Bacteria</taxon>
        <taxon>Pseudomonadati</taxon>
        <taxon>Thermodesulfobacteriota</taxon>
        <taxon>Desulfobacteria</taxon>
        <taxon>Desulfobacterales</taxon>
        <taxon>Desulfatibacillaceae</taxon>
        <taxon>Desulfatibacillum</taxon>
    </lineage>
</organism>
<dbReference type="Proteomes" id="UP000000739">
    <property type="component" value="Chromosome"/>
</dbReference>
<dbReference type="PANTHER" id="PTHR33164:SF43">
    <property type="entry name" value="HTH-TYPE TRANSCRIPTIONAL REPRESSOR YETL"/>
    <property type="match status" value="1"/>
</dbReference>
<accession>B8FL86</accession>
<dbReference type="GO" id="GO:0003700">
    <property type="term" value="F:DNA-binding transcription factor activity"/>
    <property type="evidence" value="ECO:0007669"/>
    <property type="project" value="InterPro"/>
</dbReference>
<dbReference type="EMBL" id="CP001322">
    <property type="protein sequence ID" value="ACL04721.1"/>
    <property type="molecule type" value="Genomic_DNA"/>
</dbReference>
<sequence>MEEEYRPPKYFLALLTFQAARNLISYYNRELEPMGLTGAQANALGILFRKKNLSLGEFAARAGIGKAAAVSMIHRLTETDFVTAVPDPNDARKNIINVTDKAIKVIAPAMTIVRHLESTVEEALGEDVLKTLVDALKVVRNLEF</sequence>
<dbReference type="InterPro" id="IPR036388">
    <property type="entry name" value="WH-like_DNA-bd_sf"/>
</dbReference>
<dbReference type="SMART" id="SM00347">
    <property type="entry name" value="HTH_MARR"/>
    <property type="match status" value="1"/>
</dbReference>
<dbReference type="RefSeq" id="WP_015947781.1">
    <property type="nucleotide sequence ID" value="NC_011768.1"/>
</dbReference>
<dbReference type="InterPro" id="IPR036390">
    <property type="entry name" value="WH_DNA-bd_sf"/>
</dbReference>
<dbReference type="KEGG" id="dal:Dalk_3031"/>
<dbReference type="PANTHER" id="PTHR33164">
    <property type="entry name" value="TRANSCRIPTIONAL REGULATOR, MARR FAMILY"/>
    <property type="match status" value="1"/>
</dbReference>
<dbReference type="Pfam" id="PF12802">
    <property type="entry name" value="MarR_2"/>
    <property type="match status" value="1"/>
</dbReference>
<gene>
    <name evidence="2" type="ordered locus">Dalk_3031</name>
</gene>
<dbReference type="HOGENOM" id="CLU_1793343_0_0_7"/>
<dbReference type="SUPFAM" id="SSF46785">
    <property type="entry name" value="Winged helix' DNA-binding domain"/>
    <property type="match status" value="1"/>
</dbReference>
<dbReference type="eggNOG" id="COG1846">
    <property type="taxonomic scope" value="Bacteria"/>
</dbReference>
<evidence type="ECO:0000313" key="2">
    <source>
        <dbReference type="EMBL" id="ACL04721.1"/>
    </source>
</evidence>
<dbReference type="AlphaFoldDB" id="B8FL86"/>
<keyword evidence="3" id="KW-1185">Reference proteome</keyword>
<dbReference type="Gene3D" id="1.10.10.10">
    <property type="entry name" value="Winged helix-like DNA-binding domain superfamily/Winged helix DNA-binding domain"/>
    <property type="match status" value="1"/>
</dbReference>
<proteinExistence type="predicted"/>
<evidence type="ECO:0000259" key="1">
    <source>
        <dbReference type="PROSITE" id="PS50995"/>
    </source>
</evidence>